<dbReference type="Proteomes" id="UP000708208">
    <property type="component" value="Unassembled WGS sequence"/>
</dbReference>
<reference evidence="5" key="1">
    <citation type="submission" date="2021-06" db="EMBL/GenBank/DDBJ databases">
        <authorList>
            <person name="Hodson N. C."/>
            <person name="Mongue J. A."/>
            <person name="Jaron S. K."/>
        </authorList>
    </citation>
    <scope>NUCLEOTIDE SEQUENCE</scope>
</reference>
<evidence type="ECO:0008006" key="7">
    <source>
        <dbReference type="Google" id="ProtNLM"/>
    </source>
</evidence>
<dbReference type="Pfam" id="PF04201">
    <property type="entry name" value="TPD52"/>
    <property type="match status" value="2"/>
</dbReference>
<dbReference type="OrthoDB" id="10000687at2759"/>
<comment type="similarity">
    <text evidence="1">Belongs to the TPD52 family.</text>
</comment>
<comment type="caution">
    <text evidence="5">The sequence shown here is derived from an EMBL/GenBank/DDBJ whole genome shotgun (WGS) entry which is preliminary data.</text>
</comment>
<proteinExistence type="inferred from homology"/>
<dbReference type="EMBL" id="CAJVCH010571072">
    <property type="protein sequence ID" value="CAG7836554.1"/>
    <property type="molecule type" value="Genomic_DNA"/>
</dbReference>
<organism evidence="5 6">
    <name type="scientific">Allacma fusca</name>
    <dbReference type="NCBI Taxonomy" id="39272"/>
    <lineage>
        <taxon>Eukaryota</taxon>
        <taxon>Metazoa</taxon>
        <taxon>Ecdysozoa</taxon>
        <taxon>Arthropoda</taxon>
        <taxon>Hexapoda</taxon>
        <taxon>Collembola</taxon>
        <taxon>Symphypleona</taxon>
        <taxon>Sminthuridae</taxon>
        <taxon>Allacma</taxon>
    </lineage>
</organism>
<accession>A0A8J2LPY2</accession>
<evidence type="ECO:0000256" key="1">
    <source>
        <dbReference type="ARBA" id="ARBA00005702"/>
    </source>
</evidence>
<keyword evidence="2 3" id="KW-0175">Coiled coil</keyword>
<protein>
    <recommendedName>
        <fullName evidence="7">Tumor protein D54</fullName>
    </recommendedName>
</protein>
<dbReference type="GO" id="GO:0005737">
    <property type="term" value="C:cytoplasm"/>
    <property type="evidence" value="ECO:0007669"/>
    <property type="project" value="TreeGrafter"/>
</dbReference>
<evidence type="ECO:0000256" key="3">
    <source>
        <dbReference type="SAM" id="Coils"/>
    </source>
</evidence>
<dbReference type="PANTHER" id="PTHR19307:SF14">
    <property type="entry name" value="TUMOR PROTEIN D52"/>
    <property type="match status" value="1"/>
</dbReference>
<evidence type="ECO:0000256" key="4">
    <source>
        <dbReference type="SAM" id="MobiDB-lite"/>
    </source>
</evidence>
<dbReference type="AlphaFoldDB" id="A0A8J2LPY2"/>
<gene>
    <name evidence="5" type="ORF">AFUS01_LOCUS45789</name>
</gene>
<keyword evidence="6" id="KW-1185">Reference proteome</keyword>
<feature type="region of interest" description="Disordered" evidence="4">
    <location>
        <begin position="182"/>
        <end position="234"/>
    </location>
</feature>
<feature type="coiled-coil region" evidence="3">
    <location>
        <begin position="39"/>
        <end position="73"/>
    </location>
</feature>
<dbReference type="PANTHER" id="PTHR19307">
    <property type="entry name" value="TUMOR PROTEIN D52"/>
    <property type="match status" value="1"/>
</dbReference>
<feature type="compositionally biased region" description="Polar residues" evidence="4">
    <location>
        <begin position="203"/>
        <end position="221"/>
    </location>
</feature>
<evidence type="ECO:0000313" key="5">
    <source>
        <dbReference type="EMBL" id="CAG7836554.1"/>
    </source>
</evidence>
<evidence type="ECO:0000256" key="2">
    <source>
        <dbReference type="ARBA" id="ARBA00023054"/>
    </source>
</evidence>
<dbReference type="InterPro" id="IPR007327">
    <property type="entry name" value="TPD52"/>
</dbReference>
<evidence type="ECO:0000313" key="6">
    <source>
        <dbReference type="Proteomes" id="UP000708208"/>
    </source>
</evidence>
<name>A0A8J2LPY2_9HEXA</name>
<sequence>MSLHQSASETNSIGGSVGAVSNSNSINDIGSAIELGMTAEELEIARSEWQAELNQIEDEILTLKQVLNAKTRRAYELKKKLGVTAWGEFTQDMGQGIKNVRESNAVQKIEETIGGIQDAVTSAPLYQKTESAIKATAERTTSLLGGLGSAVSQKIGALKNTESFRSMEERVSSAVSTVKVHTRMGGSRSGSVQSFDEALREATANQGNNPDGTRPNGTPTPAATPVAEQEKPLS</sequence>